<name>E5A4P4_LEPMJ</name>
<accession>E5A4P4</accession>
<evidence type="ECO:0000313" key="2">
    <source>
        <dbReference type="Proteomes" id="UP000002668"/>
    </source>
</evidence>
<dbReference type="EMBL" id="FP929134">
    <property type="protein sequence ID" value="CBX98592.1"/>
    <property type="molecule type" value="Genomic_DNA"/>
</dbReference>
<evidence type="ECO:0000313" key="1">
    <source>
        <dbReference type="EMBL" id="CBX98592.1"/>
    </source>
</evidence>
<gene>
    <name evidence="1" type="ORF">LEMA_uP078310.1</name>
</gene>
<organism evidence="2">
    <name type="scientific">Leptosphaeria maculans (strain JN3 / isolate v23.1.3 / race Av1-4-5-6-7-8)</name>
    <name type="common">Blackleg fungus</name>
    <name type="synonym">Phoma lingam</name>
    <dbReference type="NCBI Taxonomy" id="985895"/>
    <lineage>
        <taxon>Eukaryota</taxon>
        <taxon>Fungi</taxon>
        <taxon>Dikarya</taxon>
        <taxon>Ascomycota</taxon>
        <taxon>Pezizomycotina</taxon>
        <taxon>Dothideomycetes</taxon>
        <taxon>Pleosporomycetidae</taxon>
        <taxon>Pleosporales</taxon>
        <taxon>Pleosporineae</taxon>
        <taxon>Leptosphaeriaceae</taxon>
        <taxon>Plenodomus</taxon>
        <taxon>Plenodomus lingam/Leptosphaeria maculans species complex</taxon>
    </lineage>
</organism>
<proteinExistence type="predicted"/>
<dbReference type="VEuPathDB" id="FungiDB:LEMA_uP078310.1"/>
<dbReference type="GeneID" id="13286890"/>
<keyword evidence="2" id="KW-1185">Reference proteome</keyword>
<dbReference type="InParanoid" id="E5A4P4"/>
<dbReference type="Proteomes" id="UP000002668">
    <property type="component" value="Genome"/>
</dbReference>
<protein>
    <submittedName>
        <fullName evidence="1">Predicted protein</fullName>
    </submittedName>
</protein>
<sequence length="82" mass="9319">MLWDPDSVVQWVDKPTVVPDNGASFLTSVVGSWTIIRRQQAVWNGSFTRRVAVVAKYRSSSERLLVVEMHTAAMPVVRKAFW</sequence>
<dbReference type="AlphaFoldDB" id="E5A4P4"/>
<reference evidence="2" key="1">
    <citation type="journal article" date="2011" name="Nat. Commun.">
        <title>Effector diversification within compartments of the Leptosphaeria maculans genome affected by Repeat-Induced Point mutations.</title>
        <authorList>
            <person name="Rouxel T."/>
            <person name="Grandaubert J."/>
            <person name="Hane J.K."/>
            <person name="Hoede C."/>
            <person name="van de Wouw A.P."/>
            <person name="Couloux A."/>
            <person name="Dominguez V."/>
            <person name="Anthouard V."/>
            <person name="Bally P."/>
            <person name="Bourras S."/>
            <person name="Cozijnsen A.J."/>
            <person name="Ciuffetti L.M."/>
            <person name="Degrave A."/>
            <person name="Dilmaghani A."/>
            <person name="Duret L."/>
            <person name="Fudal I."/>
            <person name="Goodwin S.B."/>
            <person name="Gout L."/>
            <person name="Glaser N."/>
            <person name="Linglin J."/>
            <person name="Kema G.H.J."/>
            <person name="Lapalu N."/>
            <person name="Lawrence C.B."/>
            <person name="May K."/>
            <person name="Meyer M."/>
            <person name="Ollivier B."/>
            <person name="Poulain J."/>
            <person name="Schoch C.L."/>
            <person name="Simon A."/>
            <person name="Spatafora J.W."/>
            <person name="Stachowiak A."/>
            <person name="Turgeon B.G."/>
            <person name="Tyler B.M."/>
            <person name="Vincent D."/>
            <person name="Weissenbach J."/>
            <person name="Amselem J."/>
            <person name="Quesneville H."/>
            <person name="Oliver R.P."/>
            <person name="Wincker P."/>
            <person name="Balesdent M.-H."/>
            <person name="Howlett B.J."/>
        </authorList>
    </citation>
    <scope>NUCLEOTIDE SEQUENCE [LARGE SCALE GENOMIC DNA]</scope>
    <source>
        <strain evidence="2">JN3 / isolate v23.1.3 / race Av1-4-5-6-7-8</strain>
    </source>
</reference>
<dbReference type="HOGENOM" id="CLU_2558697_0_0_1"/>